<name>A0A132MR23_9ACTN</name>
<dbReference type="Proteomes" id="UP000070188">
    <property type="component" value="Unassembled WGS sequence"/>
</dbReference>
<dbReference type="STRING" id="1469144.LI90_1480"/>
<evidence type="ECO:0000313" key="1">
    <source>
        <dbReference type="EMBL" id="KWW99841.1"/>
    </source>
</evidence>
<comment type="caution">
    <text evidence="1">The sequence shown here is derived from an EMBL/GenBank/DDBJ whole genome shotgun (WGS) entry which is preliminary data.</text>
</comment>
<protein>
    <submittedName>
        <fullName evidence="1">Uncharacterized protein</fullName>
    </submittedName>
</protein>
<evidence type="ECO:0000313" key="2">
    <source>
        <dbReference type="Proteomes" id="UP000070188"/>
    </source>
</evidence>
<accession>A0A132MR23</accession>
<gene>
    <name evidence="1" type="ORF">LI90_1480</name>
</gene>
<dbReference type="AlphaFoldDB" id="A0A132MR23"/>
<keyword evidence="2" id="KW-1185">Reference proteome</keyword>
<dbReference type="PATRIC" id="fig|1469144.10.peg.1623"/>
<organism evidence="1 2">
    <name type="scientific">Carbonactinospora thermoautotrophica</name>
    <dbReference type="NCBI Taxonomy" id="1469144"/>
    <lineage>
        <taxon>Bacteria</taxon>
        <taxon>Bacillati</taxon>
        <taxon>Actinomycetota</taxon>
        <taxon>Actinomycetes</taxon>
        <taxon>Kitasatosporales</taxon>
        <taxon>Carbonactinosporaceae</taxon>
        <taxon>Carbonactinospora</taxon>
    </lineage>
</organism>
<sequence>MRELPRRRRRRPTAYEPDTYAPVALNRRPDNAFRLNRNIAPE</sequence>
<dbReference type="EMBL" id="LAXD01000001">
    <property type="protein sequence ID" value="KWW99841.1"/>
    <property type="molecule type" value="Genomic_DNA"/>
</dbReference>
<reference evidence="2" key="1">
    <citation type="submission" date="2015-04" db="EMBL/GenBank/DDBJ databases">
        <title>Physiological reanalysis, assessment of diazotrophy, and genome sequences of multiple isolates of Streptomyces thermoautotrophicus.</title>
        <authorList>
            <person name="MacKellar D.C."/>
            <person name="Lieber L."/>
            <person name="Norman J."/>
            <person name="Bolger A."/>
            <person name="Tobin C."/>
            <person name="Murray J.W."/>
            <person name="Chang R."/>
            <person name="Ford T."/>
            <person name="Nguyen P.Q."/>
            <person name="Woodward J."/>
            <person name="Permingeat H."/>
            <person name="Joshi N.S."/>
            <person name="Silver P.A."/>
            <person name="Usadel B."/>
            <person name="Rutherford A.W."/>
            <person name="Friesen M."/>
            <person name="Prell J."/>
        </authorList>
    </citation>
    <scope>NUCLEOTIDE SEQUENCE [LARGE SCALE GENOMIC DNA]</scope>
    <source>
        <strain evidence="2">H1</strain>
    </source>
</reference>
<proteinExistence type="predicted"/>